<evidence type="ECO:0000313" key="2">
    <source>
        <dbReference type="Proteomes" id="UP001229421"/>
    </source>
</evidence>
<proteinExistence type="predicted"/>
<accession>A0AAD8KSE2</accession>
<protein>
    <submittedName>
        <fullName evidence="1">Uncharacterized protein</fullName>
    </submittedName>
</protein>
<gene>
    <name evidence="1" type="ORF">QVD17_17017</name>
</gene>
<keyword evidence="2" id="KW-1185">Reference proteome</keyword>
<reference evidence="1" key="1">
    <citation type="journal article" date="2023" name="bioRxiv">
        <title>Improved chromosome-level genome assembly for marigold (Tagetes erecta).</title>
        <authorList>
            <person name="Jiang F."/>
            <person name="Yuan L."/>
            <person name="Wang S."/>
            <person name="Wang H."/>
            <person name="Xu D."/>
            <person name="Wang A."/>
            <person name="Fan W."/>
        </authorList>
    </citation>
    <scope>NUCLEOTIDE SEQUENCE</scope>
    <source>
        <strain evidence="1">WSJ</strain>
        <tissue evidence="1">Leaf</tissue>
    </source>
</reference>
<dbReference type="AlphaFoldDB" id="A0AAD8KSE2"/>
<name>A0AAD8KSE2_TARER</name>
<comment type="caution">
    <text evidence="1">The sequence shown here is derived from an EMBL/GenBank/DDBJ whole genome shotgun (WGS) entry which is preliminary data.</text>
</comment>
<dbReference type="EMBL" id="JAUHHV010000004">
    <property type="protein sequence ID" value="KAK1428188.1"/>
    <property type="molecule type" value="Genomic_DNA"/>
</dbReference>
<organism evidence="1 2">
    <name type="scientific">Tagetes erecta</name>
    <name type="common">African marigold</name>
    <dbReference type="NCBI Taxonomy" id="13708"/>
    <lineage>
        <taxon>Eukaryota</taxon>
        <taxon>Viridiplantae</taxon>
        <taxon>Streptophyta</taxon>
        <taxon>Embryophyta</taxon>
        <taxon>Tracheophyta</taxon>
        <taxon>Spermatophyta</taxon>
        <taxon>Magnoliopsida</taxon>
        <taxon>eudicotyledons</taxon>
        <taxon>Gunneridae</taxon>
        <taxon>Pentapetalae</taxon>
        <taxon>asterids</taxon>
        <taxon>campanulids</taxon>
        <taxon>Asterales</taxon>
        <taxon>Asteraceae</taxon>
        <taxon>Asteroideae</taxon>
        <taxon>Heliantheae alliance</taxon>
        <taxon>Tageteae</taxon>
        <taxon>Tagetes</taxon>
    </lineage>
</organism>
<dbReference type="Proteomes" id="UP001229421">
    <property type="component" value="Unassembled WGS sequence"/>
</dbReference>
<sequence length="71" mass="8450">MTGDSKRWLRVETSEEWVGEGVWVRSLWALNKRVSKYSISKPSIFFFFFFNLSTRSCTIHHNLHELLRSLS</sequence>
<evidence type="ECO:0000313" key="1">
    <source>
        <dbReference type="EMBL" id="KAK1428188.1"/>
    </source>
</evidence>